<feature type="transmembrane region" description="Helical" evidence="6">
    <location>
        <begin position="366"/>
        <end position="384"/>
    </location>
</feature>
<evidence type="ECO:0000256" key="1">
    <source>
        <dbReference type="ARBA" id="ARBA00004141"/>
    </source>
</evidence>
<feature type="transmembrane region" description="Helical" evidence="6">
    <location>
        <begin position="338"/>
        <end position="359"/>
    </location>
</feature>
<dbReference type="Gene3D" id="1.20.1250.20">
    <property type="entry name" value="MFS general substrate transporter like domains"/>
    <property type="match status" value="2"/>
</dbReference>
<keyword evidence="9" id="KW-1185">Reference proteome</keyword>
<evidence type="ECO:0000256" key="2">
    <source>
        <dbReference type="ARBA" id="ARBA00022448"/>
    </source>
</evidence>
<feature type="transmembrane region" description="Helical" evidence="6">
    <location>
        <begin position="463"/>
        <end position="480"/>
    </location>
</feature>
<keyword evidence="2" id="KW-0813">Transport</keyword>
<evidence type="ECO:0000256" key="4">
    <source>
        <dbReference type="ARBA" id="ARBA00022989"/>
    </source>
</evidence>
<evidence type="ECO:0000256" key="3">
    <source>
        <dbReference type="ARBA" id="ARBA00022692"/>
    </source>
</evidence>
<dbReference type="GO" id="GO:0022857">
    <property type="term" value="F:transmembrane transporter activity"/>
    <property type="evidence" value="ECO:0007669"/>
    <property type="project" value="InterPro"/>
</dbReference>
<reference evidence="8" key="1">
    <citation type="submission" date="2015-10" db="EMBL/GenBank/DDBJ databases">
        <authorList>
            <person name="Regsiter A."/>
            <person name="william w."/>
        </authorList>
    </citation>
    <scope>NUCLEOTIDE SEQUENCE</scope>
    <source>
        <strain evidence="8">Montdore</strain>
    </source>
</reference>
<dbReference type="InterPro" id="IPR020846">
    <property type="entry name" value="MFS_dom"/>
</dbReference>
<dbReference type="AlphaFoldDB" id="A0A292Q867"/>
<feature type="transmembrane region" description="Helical" evidence="6">
    <location>
        <begin position="303"/>
        <end position="326"/>
    </location>
</feature>
<feature type="transmembrane region" description="Helical" evidence="6">
    <location>
        <begin position="199"/>
        <end position="218"/>
    </location>
</feature>
<sequence length="533" mass="58814">MKDKVISTAGSVESVAEWNHGSDSRPSSAGLDEALKALDGCEPVILTPEKERALLWKIDLHLIPIFSLLYGLQFLDKTTVSYAAVMGIIQDTNLKGDDFNWIGISLLHCSYSFSGYIGMILIGSREHLMQKLPLAKITGLNIVIWGGILMLHAACSNFSGLMAVRFLLGIFEASITPAFLLFMSHWWRVQEQAFRTAMWLSWNGIAQIVGSVCSYAMVRGIEKHGYTTLGGWQLLFLATGGLTILSGILFLLLIPDSPATAWFLSKEERIMAIERLRGNNQGIGSKKFKKHQFVEAFTDPQTYYIALFIIISAIPNGFLTTFKNIILKGFGLSADKSLLYSAPTGAVQFVSSLLFGWLADRYKNRMTLAAVAMSISLLGFTLAVALPRSNLNGNLAAYYIIGVAPAAFVLLISCISSNVAGYTKKTTVNAIVFIAYCVGNLIGPHTINLKDGPMYVKAKTISLIAWCISGAILIGLRFHYKRNNAARDKKIRELGDTYQHRANQEFMDLTDIEYAHPQCRLPKTIEQKLTLSP</sequence>
<accession>A0A292Q867</accession>
<comment type="subcellular location">
    <subcellularLocation>
        <location evidence="1">Membrane</location>
        <topology evidence="1">Multi-pass membrane protein</topology>
    </subcellularLocation>
</comment>
<feature type="transmembrane region" description="Helical" evidence="6">
    <location>
        <begin position="134"/>
        <end position="154"/>
    </location>
</feature>
<organism evidence="8 9">
    <name type="scientific">Tuber aestivum</name>
    <name type="common">summer truffle</name>
    <dbReference type="NCBI Taxonomy" id="59557"/>
    <lineage>
        <taxon>Eukaryota</taxon>
        <taxon>Fungi</taxon>
        <taxon>Dikarya</taxon>
        <taxon>Ascomycota</taxon>
        <taxon>Pezizomycotina</taxon>
        <taxon>Pezizomycetes</taxon>
        <taxon>Pezizales</taxon>
        <taxon>Tuberaceae</taxon>
        <taxon>Tuber</taxon>
    </lineage>
</organism>
<feature type="transmembrane region" description="Helical" evidence="6">
    <location>
        <begin position="166"/>
        <end position="187"/>
    </location>
</feature>
<dbReference type="PANTHER" id="PTHR43791:SF1">
    <property type="entry name" value="ALLANTOATE PERMEASE"/>
    <property type="match status" value="1"/>
</dbReference>
<dbReference type="Proteomes" id="UP001412239">
    <property type="component" value="Unassembled WGS sequence"/>
</dbReference>
<evidence type="ECO:0000259" key="7">
    <source>
        <dbReference type="PROSITE" id="PS50850"/>
    </source>
</evidence>
<proteinExistence type="predicted"/>
<feature type="transmembrane region" description="Helical" evidence="6">
    <location>
        <begin position="101"/>
        <end position="122"/>
    </location>
</feature>
<feature type="transmembrane region" description="Helical" evidence="6">
    <location>
        <begin position="427"/>
        <end position="443"/>
    </location>
</feature>
<evidence type="ECO:0000313" key="8">
    <source>
        <dbReference type="EMBL" id="CUS14887.1"/>
    </source>
</evidence>
<dbReference type="InterPro" id="IPR011701">
    <property type="entry name" value="MFS"/>
</dbReference>
<feature type="domain" description="Major facilitator superfamily (MFS) profile" evidence="7">
    <location>
        <begin position="62"/>
        <end position="483"/>
    </location>
</feature>
<dbReference type="SUPFAM" id="SSF103473">
    <property type="entry name" value="MFS general substrate transporter"/>
    <property type="match status" value="1"/>
</dbReference>
<name>A0A292Q867_9PEZI</name>
<dbReference type="PROSITE" id="PS50850">
    <property type="entry name" value="MFS"/>
    <property type="match status" value="1"/>
</dbReference>
<dbReference type="PANTHER" id="PTHR43791">
    <property type="entry name" value="PERMEASE-RELATED"/>
    <property type="match status" value="1"/>
</dbReference>
<evidence type="ECO:0000313" key="9">
    <source>
        <dbReference type="Proteomes" id="UP001412239"/>
    </source>
</evidence>
<gene>
    <name evidence="8" type="ORF">GSTUAT00000957001</name>
</gene>
<keyword evidence="4 6" id="KW-1133">Transmembrane helix</keyword>
<protein>
    <recommendedName>
        <fullName evidence="7">Major facilitator superfamily (MFS) profile domain-containing protein</fullName>
    </recommendedName>
</protein>
<keyword evidence="3 6" id="KW-0812">Transmembrane</keyword>
<evidence type="ECO:0000256" key="6">
    <source>
        <dbReference type="SAM" id="Phobius"/>
    </source>
</evidence>
<feature type="transmembrane region" description="Helical" evidence="6">
    <location>
        <begin position="396"/>
        <end position="415"/>
    </location>
</feature>
<feature type="transmembrane region" description="Helical" evidence="6">
    <location>
        <begin position="230"/>
        <end position="254"/>
    </location>
</feature>
<feature type="transmembrane region" description="Helical" evidence="6">
    <location>
        <begin position="54"/>
        <end position="72"/>
    </location>
</feature>
<dbReference type="Pfam" id="PF07690">
    <property type="entry name" value="MFS_1"/>
    <property type="match status" value="1"/>
</dbReference>
<evidence type="ECO:0000256" key="5">
    <source>
        <dbReference type="ARBA" id="ARBA00023136"/>
    </source>
</evidence>
<dbReference type="InterPro" id="IPR036259">
    <property type="entry name" value="MFS_trans_sf"/>
</dbReference>
<dbReference type="GO" id="GO:0016020">
    <property type="term" value="C:membrane"/>
    <property type="evidence" value="ECO:0007669"/>
    <property type="project" value="UniProtKB-SubCell"/>
</dbReference>
<dbReference type="EMBL" id="LN890954">
    <property type="protein sequence ID" value="CUS14887.1"/>
    <property type="molecule type" value="Genomic_DNA"/>
</dbReference>
<keyword evidence="5 6" id="KW-0472">Membrane</keyword>